<comment type="caution">
    <text evidence="6">The sequence shown here is derived from an EMBL/GenBank/DDBJ whole genome shotgun (WGS) entry which is preliminary data.</text>
</comment>
<proteinExistence type="inferred from homology"/>
<dbReference type="GO" id="GO:0044528">
    <property type="term" value="P:regulation of mitochondrial mRNA stability"/>
    <property type="evidence" value="ECO:0007669"/>
    <property type="project" value="TreeGrafter"/>
</dbReference>
<evidence type="ECO:0000313" key="6">
    <source>
        <dbReference type="EMBL" id="CAE7731130.1"/>
    </source>
</evidence>
<dbReference type="Pfam" id="PF01596">
    <property type="entry name" value="Methyltransf_3"/>
    <property type="match status" value="1"/>
</dbReference>
<dbReference type="EMBL" id="CAJNIZ010045832">
    <property type="protein sequence ID" value="CAE7731130.1"/>
    <property type="molecule type" value="Genomic_DNA"/>
</dbReference>
<evidence type="ECO:0000313" key="7">
    <source>
        <dbReference type="Proteomes" id="UP000649617"/>
    </source>
</evidence>
<name>A0A812XMG0_SYMPI</name>
<keyword evidence="3" id="KW-0949">S-adenosyl-L-methionine</keyword>
<reference evidence="6" key="1">
    <citation type="submission" date="2021-02" db="EMBL/GenBank/DDBJ databases">
        <authorList>
            <person name="Dougan E. K."/>
            <person name="Rhodes N."/>
            <person name="Thang M."/>
            <person name="Chan C."/>
        </authorList>
    </citation>
    <scope>NUCLEOTIDE SEQUENCE</scope>
</reference>
<dbReference type="GO" id="GO:0000963">
    <property type="term" value="P:mitochondrial RNA processing"/>
    <property type="evidence" value="ECO:0007669"/>
    <property type="project" value="TreeGrafter"/>
</dbReference>
<comment type="similarity">
    <text evidence="4">Belongs to the class I-like SAM-binding methyltransferase superfamily. Cation-dependent O-methyltransferase family.</text>
</comment>
<dbReference type="GO" id="GO:0008171">
    <property type="term" value="F:O-methyltransferase activity"/>
    <property type="evidence" value="ECO:0007669"/>
    <property type="project" value="InterPro"/>
</dbReference>
<dbReference type="Pfam" id="PF26188">
    <property type="entry name" value="RESC6"/>
    <property type="match status" value="1"/>
</dbReference>
<dbReference type="GO" id="GO:0003723">
    <property type="term" value="F:RNA binding"/>
    <property type="evidence" value="ECO:0007669"/>
    <property type="project" value="TreeGrafter"/>
</dbReference>
<dbReference type="CDD" id="cd02440">
    <property type="entry name" value="AdoMet_MTases"/>
    <property type="match status" value="1"/>
</dbReference>
<dbReference type="InterPro" id="IPR029063">
    <property type="entry name" value="SAM-dependent_MTases_sf"/>
</dbReference>
<feature type="domain" description="RNA-editing substrate-binding complex 6 protein" evidence="5">
    <location>
        <begin position="289"/>
        <end position="551"/>
    </location>
</feature>
<evidence type="ECO:0000256" key="4">
    <source>
        <dbReference type="ARBA" id="ARBA00023453"/>
    </source>
</evidence>
<dbReference type="PANTHER" id="PTHR21228">
    <property type="entry name" value="FAST LEU-RICH DOMAIN-CONTAINING"/>
    <property type="match status" value="1"/>
</dbReference>
<evidence type="ECO:0000256" key="2">
    <source>
        <dbReference type="ARBA" id="ARBA00022679"/>
    </source>
</evidence>
<keyword evidence="1" id="KW-0489">Methyltransferase</keyword>
<dbReference type="InterPro" id="IPR002935">
    <property type="entry name" value="SAM_O-MeTrfase"/>
</dbReference>
<dbReference type="AlphaFoldDB" id="A0A812XMG0"/>
<dbReference type="GO" id="GO:0032259">
    <property type="term" value="P:methylation"/>
    <property type="evidence" value="ECO:0007669"/>
    <property type="project" value="UniProtKB-KW"/>
</dbReference>
<dbReference type="InterPro" id="IPR050870">
    <property type="entry name" value="FAST_kinase"/>
</dbReference>
<dbReference type="InterPro" id="IPR058917">
    <property type="entry name" value="RESC6_dom"/>
</dbReference>
<accession>A0A812XMG0</accession>
<dbReference type="OrthoDB" id="5955355at2759"/>
<sequence length="1017" mass="112761">MVSYYPAVVRDQALQGGGRSPVEQEGTPGALVGSSVSYYERESRRRNRKLRDVIRDQADPNGILDLTEEQGASWDSIGISTALQALAWKVKRGAAKPSASDKRWHHLQILAYERLREGEARNLANTAWSMANISSMHFPFMTQIAVLAERRAKELKPQELSNLVWSCATVRYKDPPLLQALAAEVESFLGETGSRLGVVSCQDLANILWAFASLAFTAPTRLVACASGFVCDFKPQECANFLWSMAVLEMQDASLAESIAERALETLAEFRSQNISNFLWAYAKMGHRNNSLTTTLLDFCLPDLRRFSAQDLTTMVWACATMEYGCEQYWQHFSRELRARAQVKPLQPQHLSNTVANFAWSLAVTQFQDAPGVASIVRQVVQLHTEFSCQSMANFIWAYAKLGYQDEDMISLVQAAAKGKMHALSEQDLSTTLWAFSTMQHRDDNFLDAFKAALWVKLQQPIKPQHASNILWALAVIYFRDEPFYQALATSVKRSVSSFSPQDLSCSIWACATVVYSDPKLTDLIAQQAADQLEVFDPQSVGNAVWGAAYLRTSVHSLYTSLSLRIGCASCLQTYNDKVLAMMVRAFLLAGEASSACRLFENLRRLDQNPGITAIGYWLHHCRDVQPCLVKEMQAMETLSRFQPCRYIQEAVLNACALRLAELGYCSQSVSLVHDLLEVNQGNIVARGLKAKLSSGVFAETSSRKLELPHWTLPARGNGHSGTDYDKQCRLLQHVLCTAKAGDATSVINAIEGFSVDGNGWLKIAGGGKGVVLDDLVTRLARQPLQLVLEFGCFVGYSSTRMAQKLVPGGGKVVSVEVDPIHACIARNVIEFAGVGDRVSICVGYSEDVIPHLKETCKGVAADAVFFDQRGTRFHIDLQMLESSALMKDQCVVCADNVLKPGAPHFLWYLQNSPMYELTVVSLREFATDRIEDWMAIGRYHPLRAAAMPAPPRTLDRVAFLTDKARARSCNADGPCEVDEDAWAQHAQAIRRAYEEVGIAPQIVYVQSKGGCPFVNW</sequence>
<dbReference type="GO" id="GO:0035770">
    <property type="term" value="C:ribonucleoprotein granule"/>
    <property type="evidence" value="ECO:0007669"/>
    <property type="project" value="TreeGrafter"/>
</dbReference>
<dbReference type="GO" id="GO:0005759">
    <property type="term" value="C:mitochondrial matrix"/>
    <property type="evidence" value="ECO:0007669"/>
    <property type="project" value="TreeGrafter"/>
</dbReference>
<evidence type="ECO:0000256" key="1">
    <source>
        <dbReference type="ARBA" id="ARBA00022603"/>
    </source>
</evidence>
<dbReference type="PANTHER" id="PTHR21228:SF40">
    <property type="entry name" value="LD45607P"/>
    <property type="match status" value="1"/>
</dbReference>
<dbReference type="SUPFAM" id="SSF53335">
    <property type="entry name" value="S-adenosyl-L-methionine-dependent methyltransferases"/>
    <property type="match status" value="1"/>
</dbReference>
<evidence type="ECO:0000256" key="3">
    <source>
        <dbReference type="ARBA" id="ARBA00022691"/>
    </source>
</evidence>
<evidence type="ECO:0000259" key="5">
    <source>
        <dbReference type="Pfam" id="PF26188"/>
    </source>
</evidence>
<organism evidence="6 7">
    <name type="scientific">Symbiodinium pilosum</name>
    <name type="common">Dinoflagellate</name>
    <dbReference type="NCBI Taxonomy" id="2952"/>
    <lineage>
        <taxon>Eukaryota</taxon>
        <taxon>Sar</taxon>
        <taxon>Alveolata</taxon>
        <taxon>Dinophyceae</taxon>
        <taxon>Suessiales</taxon>
        <taxon>Symbiodiniaceae</taxon>
        <taxon>Symbiodinium</taxon>
    </lineage>
</organism>
<keyword evidence="2" id="KW-0808">Transferase</keyword>
<gene>
    <name evidence="6" type="primary">COMT</name>
    <name evidence="6" type="ORF">SPIL2461_LOCUS20977</name>
</gene>
<dbReference type="PROSITE" id="PS51682">
    <property type="entry name" value="SAM_OMT_I"/>
    <property type="match status" value="1"/>
</dbReference>
<protein>
    <submittedName>
        <fullName evidence="6">COMT protein</fullName>
    </submittedName>
</protein>
<dbReference type="Gene3D" id="3.40.50.150">
    <property type="entry name" value="Vaccinia Virus protein VP39"/>
    <property type="match status" value="1"/>
</dbReference>
<keyword evidence="7" id="KW-1185">Reference proteome</keyword>
<dbReference type="Proteomes" id="UP000649617">
    <property type="component" value="Unassembled WGS sequence"/>
</dbReference>